<evidence type="ECO:0000256" key="1">
    <source>
        <dbReference type="SAM" id="MobiDB-lite"/>
    </source>
</evidence>
<keyword evidence="3" id="KW-1185">Reference proteome</keyword>
<dbReference type="Proteomes" id="UP001189429">
    <property type="component" value="Unassembled WGS sequence"/>
</dbReference>
<feature type="region of interest" description="Disordered" evidence="1">
    <location>
        <begin position="179"/>
        <end position="218"/>
    </location>
</feature>
<sequence length="237" mass="25115">MGLGMLLFVAQFLDFLCTTMATLVLIALVHGVYITRPCVPVGSEERTALLQVTGGFASTYLFSTLACGFKVDGLLSPFGVLRGPASWPYILARACTGVFCFNRGMKLANEDSSGDKKRLILRRAAAGRVAPGAIRGVHNLAARLAYGGLLGTGGASTMAEYALIPWVDHRQRRGEGRIGGLTQASLPREPSARLPELDVPASQSPAESEETSVGLRSTDLEAKAFNKLSGQRMGEGA</sequence>
<name>A0ABN9RRB1_9DINO</name>
<accession>A0ABN9RRB1</accession>
<reference evidence="2" key="1">
    <citation type="submission" date="2023-10" db="EMBL/GenBank/DDBJ databases">
        <authorList>
            <person name="Chen Y."/>
            <person name="Shah S."/>
            <person name="Dougan E. K."/>
            <person name="Thang M."/>
            <person name="Chan C."/>
        </authorList>
    </citation>
    <scope>NUCLEOTIDE SEQUENCE [LARGE SCALE GENOMIC DNA]</scope>
</reference>
<gene>
    <name evidence="2" type="ORF">PCOR1329_LOCUS22769</name>
</gene>
<protein>
    <submittedName>
        <fullName evidence="2">Uncharacterized protein</fullName>
    </submittedName>
</protein>
<dbReference type="EMBL" id="CAUYUJ010007646">
    <property type="protein sequence ID" value="CAK0821442.1"/>
    <property type="molecule type" value="Genomic_DNA"/>
</dbReference>
<organism evidence="2 3">
    <name type="scientific">Prorocentrum cordatum</name>
    <dbReference type="NCBI Taxonomy" id="2364126"/>
    <lineage>
        <taxon>Eukaryota</taxon>
        <taxon>Sar</taxon>
        <taxon>Alveolata</taxon>
        <taxon>Dinophyceae</taxon>
        <taxon>Prorocentrales</taxon>
        <taxon>Prorocentraceae</taxon>
        <taxon>Prorocentrum</taxon>
    </lineage>
</organism>
<evidence type="ECO:0000313" key="3">
    <source>
        <dbReference type="Proteomes" id="UP001189429"/>
    </source>
</evidence>
<proteinExistence type="predicted"/>
<evidence type="ECO:0000313" key="2">
    <source>
        <dbReference type="EMBL" id="CAK0821442.1"/>
    </source>
</evidence>
<comment type="caution">
    <text evidence="2">The sequence shown here is derived from an EMBL/GenBank/DDBJ whole genome shotgun (WGS) entry which is preliminary data.</text>
</comment>